<keyword evidence="7" id="KW-1133">Transmembrane helix</keyword>
<dbReference type="SUPFAM" id="SSF52047">
    <property type="entry name" value="RNI-like"/>
    <property type="match status" value="2"/>
</dbReference>
<comment type="caution">
    <text evidence="11">The sequence shown here is derived from an EMBL/GenBank/DDBJ whole genome shotgun (WGS) entry which is preliminary data.</text>
</comment>
<keyword evidence="4" id="KW-0433">Leucine-rich repeat</keyword>
<protein>
    <recommendedName>
        <fullName evidence="13">Receptor-like protein 12</fullName>
    </recommendedName>
</protein>
<keyword evidence="3" id="KW-1003">Cell membrane</keyword>
<evidence type="ECO:0000256" key="3">
    <source>
        <dbReference type="ARBA" id="ARBA00022475"/>
    </source>
</evidence>
<evidence type="ECO:0000256" key="9">
    <source>
        <dbReference type="ARBA" id="ARBA00023170"/>
    </source>
</evidence>
<dbReference type="PROSITE" id="PS51450">
    <property type="entry name" value="LRR"/>
    <property type="match status" value="2"/>
</dbReference>
<evidence type="ECO:0000256" key="2">
    <source>
        <dbReference type="ARBA" id="ARBA00009592"/>
    </source>
</evidence>
<dbReference type="InterPro" id="IPR003591">
    <property type="entry name" value="Leu-rich_rpt_typical-subtyp"/>
</dbReference>
<evidence type="ECO:0000256" key="6">
    <source>
        <dbReference type="ARBA" id="ARBA00022737"/>
    </source>
</evidence>
<dbReference type="Proteomes" id="UP000824890">
    <property type="component" value="Unassembled WGS sequence"/>
</dbReference>
<gene>
    <name evidence="11" type="ORF">HID58_017783</name>
</gene>
<dbReference type="SMART" id="SM00369">
    <property type="entry name" value="LRR_TYP"/>
    <property type="match status" value="21"/>
</dbReference>
<keyword evidence="8" id="KW-0472">Membrane</keyword>
<dbReference type="InterPro" id="IPR001611">
    <property type="entry name" value="Leu-rich_rpt"/>
</dbReference>
<dbReference type="SUPFAM" id="SSF52058">
    <property type="entry name" value="L domain-like"/>
    <property type="match status" value="2"/>
</dbReference>
<dbReference type="SMART" id="SM00365">
    <property type="entry name" value="LRR_SD22"/>
    <property type="match status" value="9"/>
</dbReference>
<evidence type="ECO:0008006" key="13">
    <source>
        <dbReference type="Google" id="ProtNLM"/>
    </source>
</evidence>
<comment type="subcellular location">
    <subcellularLocation>
        <location evidence="1">Cell membrane</location>
        <topology evidence="1">Single-pass type I membrane protein</topology>
    </subcellularLocation>
</comment>
<name>A0ABQ8D840_BRANA</name>
<evidence type="ECO:0000256" key="8">
    <source>
        <dbReference type="ARBA" id="ARBA00023136"/>
    </source>
</evidence>
<comment type="similarity">
    <text evidence="2">Belongs to the RLP family.</text>
</comment>
<dbReference type="PANTHER" id="PTHR27004">
    <property type="entry name" value="RECEPTOR-LIKE PROTEIN 12 ISOFORM X1"/>
    <property type="match status" value="1"/>
</dbReference>
<keyword evidence="10" id="KW-0325">Glycoprotein</keyword>
<evidence type="ECO:0000256" key="5">
    <source>
        <dbReference type="ARBA" id="ARBA00022692"/>
    </source>
</evidence>
<evidence type="ECO:0000256" key="7">
    <source>
        <dbReference type="ARBA" id="ARBA00022989"/>
    </source>
</evidence>
<evidence type="ECO:0000313" key="11">
    <source>
        <dbReference type="EMBL" id="KAH0925527.1"/>
    </source>
</evidence>
<dbReference type="PANTHER" id="PTHR27004:SF376">
    <property type="entry name" value="LEUCINE-RICH REPEAT-CONTAINING N-TERMINAL PLANT-TYPE DOMAIN-CONTAINING PROTEIN"/>
    <property type="match status" value="1"/>
</dbReference>
<dbReference type="Gene3D" id="3.80.10.10">
    <property type="entry name" value="Ribonuclease Inhibitor"/>
    <property type="match status" value="8"/>
</dbReference>
<dbReference type="Pfam" id="PF13855">
    <property type="entry name" value="LRR_8"/>
    <property type="match status" value="3"/>
</dbReference>
<evidence type="ECO:0000256" key="1">
    <source>
        <dbReference type="ARBA" id="ARBA00004251"/>
    </source>
</evidence>
<organism evidence="11 12">
    <name type="scientific">Brassica napus</name>
    <name type="common">Rape</name>
    <dbReference type="NCBI Taxonomy" id="3708"/>
    <lineage>
        <taxon>Eukaryota</taxon>
        <taxon>Viridiplantae</taxon>
        <taxon>Streptophyta</taxon>
        <taxon>Embryophyta</taxon>
        <taxon>Tracheophyta</taxon>
        <taxon>Spermatophyta</taxon>
        <taxon>Magnoliopsida</taxon>
        <taxon>eudicotyledons</taxon>
        <taxon>Gunneridae</taxon>
        <taxon>Pentapetalae</taxon>
        <taxon>rosids</taxon>
        <taxon>malvids</taxon>
        <taxon>Brassicales</taxon>
        <taxon>Brassicaceae</taxon>
        <taxon>Brassiceae</taxon>
        <taxon>Brassica</taxon>
    </lineage>
</organism>
<dbReference type="SMART" id="SM00364">
    <property type="entry name" value="LRR_BAC"/>
    <property type="match status" value="10"/>
</dbReference>
<keyword evidence="5" id="KW-0812">Transmembrane</keyword>
<dbReference type="EMBL" id="JAGKQM010000005">
    <property type="protein sequence ID" value="KAH0925527.1"/>
    <property type="molecule type" value="Genomic_DNA"/>
</dbReference>
<dbReference type="InterPro" id="IPR032675">
    <property type="entry name" value="LRR_dom_sf"/>
</dbReference>
<evidence type="ECO:0000256" key="10">
    <source>
        <dbReference type="ARBA" id="ARBA00023180"/>
    </source>
</evidence>
<accession>A0ABQ8D840</accession>
<proteinExistence type="inferred from homology"/>
<dbReference type="Pfam" id="PF00560">
    <property type="entry name" value="LRR_1"/>
    <property type="match status" value="12"/>
</dbReference>
<reference evidence="11 12" key="1">
    <citation type="submission" date="2021-05" db="EMBL/GenBank/DDBJ databases">
        <title>Genome Assembly of Synthetic Allotetraploid Brassica napus Reveals Homoeologous Exchanges between Subgenomes.</title>
        <authorList>
            <person name="Davis J.T."/>
        </authorList>
    </citation>
    <scope>NUCLEOTIDE SEQUENCE [LARGE SCALE GENOMIC DNA]</scope>
    <source>
        <strain evidence="12">cv. Da-Ae</strain>
        <tissue evidence="11">Seedling</tissue>
    </source>
</reference>
<keyword evidence="9" id="KW-0675">Receptor</keyword>
<evidence type="ECO:0000313" key="12">
    <source>
        <dbReference type="Proteomes" id="UP000824890"/>
    </source>
</evidence>
<evidence type="ECO:0000256" key="4">
    <source>
        <dbReference type="ARBA" id="ARBA00022614"/>
    </source>
</evidence>
<keyword evidence="6" id="KW-0677">Repeat</keyword>
<keyword evidence="12" id="KW-1185">Reference proteome</keyword>
<sequence>MSIRTSPSSKIEAVLLIRVDRLQLKALPNLQVLILRSNKFYGPLAFPQLHIFEVSDNNFSGSLPANNFVNWKASSLQMNEDGRYKEDTSVSINGYYTYQDVIDLRYKGLSMKQAEVLSSYATVDFSGNKLEGEIPEFIGLLKALIALNLSNNTFTGHIPLSLGNLTQLASLDLSRNQLSGTIPNELKALTFLAYLNVSHNQLTGEIPKGTQIIGQPKSSFEGNAGFCGLPLQESCVCTSVPPLQDVDQEDKEGEVLSWKAVALGYAPGLLFGLALGQVIASYKPKWLLKFLLRIDDLVPGLVSCLPQQSQAFTLFKNEFETRGCNHSDNSNGVWCDNTTGAVTKLQLTSCLSGTLKPNSSLFRLHQLRYLDLSSNNFSSSSLLSEFGNLNKLEVLSLSFNSFIGEVPSSFNNLSMLSYLGLSNNQLTDSFPFLRYLSKLSYLDLFNNHFSGTLNPNSSLFELHQLITLYLSFNNFISPVPSQFGNLKKLEVLSLSNNGFFGQVPPTFSNLTSLTRLFLYRNELTGSLPLVQNLTNLHDLDLSYNHFTGTIPSTLLTIPTLGYLDLRGNNLAGSFEVPNSSTSSRLQVMFLGDNHFEGKILEPISKLTNLIRLGLSFLNTSYPVDLTFLSPLKSLFSLDLSDLQHIDLSNNGIKGKVPAWLWELPRLSSMDLSKKSFNGFEGSAEVLILILASNSFKGALPNMPLSIVSLSAWGNSFTGTVPLSLCSRSSLMVLDLSYNSFTGSVPICLSNLTYLVLRKNNLEGRLPDMFHTGSSLRTFDVGYNQLHGKLTRSLLNCSSLKFLNIENNKIEDAFPFWLKALPNLQVLILRSNIFYGPMAPLDQGPLAFPQLHIFEVSDNNFTRSLPANYFVNWKASSLQMSEDGSIYMGYEEESSFSMNGYYTYQDSIDLRYKGLVMEQAKVLSSYATIDFSGNKLEGEIPESIGFLKALIALNLSNNAFTGHIPLSLGNLKQLASLDLSRNNLSGTIPNEFKALTFLAYLNVSHNQLTGEIPQGTQITGQSKSSFEGNAGLCGLPLQESCASTSVPPLQDVNQEEEGEVLSWKAVAIGYAPGLLFGLALGQVIASYKPKWLAKLYCFGLLRIDDLVPGQVSCHPRQSEDFTLFKNEFETRGCNHSDNSNGVWCDNSTGAVTKLQLTSCLSGTLKPNSSLFTLHQLRYLDLSGNNFTSSSLLSEFVNLNKLEVLSLSSNGFIGEVPSSFSNLSQLTYLGLSHNELTGSFPFLRTLSKLSYLDLSNNHFSGTLNPNNSLFELHQLITLNLAFNNFISPVPSQFGNLKKLEVFSLSNNGFFGQVPPTISNLTWLTRLFLDSNELTGSLPLVQNLTKLYDLVLSDNHFTGTIPSSLLTMPSLEYLDLRGNNLAGSFEVPNSSNSSRLQVLFLGDNHFEGKILEPISKLTNLIRLGLSSLNTSNPIDLTFLSPLKSLFSLDLSGNSISPASLTSDASIPLSIRLLLLSHCNITEFPNILKTLQDLQHIDMSDNGIRGRVHAWFWELPRLSSMDFSNNVFSGFEGSEEVLVNSSVRILILASNSFEGALPDLPLSIVSLSAWGNGFKGNIPLSLCNRSSLMVLDLSDNSFTGSVPSCLSNLTLLVLRKNSLEGSLPEMFHTSSSLRTLDVGYNQLTGKLPRSLLNCSSLKFLNIENNKIEDAFPFWLKALPNLQVLILRSNRFYGPIAPPDQGPLAFPQLHIFEISDNNFTGSLPANYFVNWKASSLQMSEDGSIYMGYEEDTSFSINGYYIYQDVIDLRYKGLVMEQAKLASLDLSRNHLSGTIPNELKALTFLAFLNVSHNQLTGEIPQGTQITGQSKSSFKGNAGLCGLPLQESCASTSVPPLQDLNQEEEGEVLSWKAVAIGYAPGLLFGLALGRVIASYKPKWLAKLSRFFCYMYSYYLYTNQKQQNGMSIHLCSKDLSLIWVDDNEQREYRKKEYFNRKRNGESKQEYTNHTRTEETQRLFQFSLCFINSITVQNQSYTKTSLLIKFLSQNKYETALFYFFPFYTRKESFRSHIHLSIAVRVSSIDGNCTKPKAKWSTSGGEL</sequence>